<accession>A0ABP8INE3</accession>
<keyword evidence="1" id="KW-1133">Transmembrane helix</keyword>
<evidence type="ECO:0000313" key="2">
    <source>
        <dbReference type="EMBL" id="GAA4364215.1"/>
    </source>
</evidence>
<feature type="transmembrane region" description="Helical" evidence="1">
    <location>
        <begin position="131"/>
        <end position="148"/>
    </location>
</feature>
<comment type="caution">
    <text evidence="2">The sequence shown here is derived from an EMBL/GenBank/DDBJ whole genome shotgun (WGS) entry which is preliminary data.</text>
</comment>
<dbReference type="Pfam" id="PF11188">
    <property type="entry name" value="DUF2975"/>
    <property type="match status" value="1"/>
</dbReference>
<reference evidence="3" key="1">
    <citation type="journal article" date="2019" name="Int. J. Syst. Evol. Microbiol.">
        <title>The Global Catalogue of Microorganisms (GCM) 10K type strain sequencing project: providing services to taxonomists for standard genome sequencing and annotation.</title>
        <authorList>
            <consortium name="The Broad Institute Genomics Platform"/>
            <consortium name="The Broad Institute Genome Sequencing Center for Infectious Disease"/>
            <person name="Wu L."/>
            <person name="Ma J."/>
        </authorList>
    </citation>
    <scope>NUCLEOTIDE SEQUENCE [LARGE SCALE GENOMIC DNA]</scope>
    <source>
        <strain evidence="3">JCM 17923</strain>
    </source>
</reference>
<evidence type="ECO:0000313" key="3">
    <source>
        <dbReference type="Proteomes" id="UP001501153"/>
    </source>
</evidence>
<dbReference type="EMBL" id="BAABGZ010000071">
    <property type="protein sequence ID" value="GAA4364215.1"/>
    <property type="molecule type" value="Genomic_DNA"/>
</dbReference>
<keyword evidence="1" id="KW-0812">Transmembrane</keyword>
<feature type="transmembrane region" description="Helical" evidence="1">
    <location>
        <begin position="90"/>
        <end position="111"/>
    </location>
</feature>
<protein>
    <recommendedName>
        <fullName evidence="4">DUF2975 domain-containing protein</fullName>
    </recommendedName>
</protein>
<keyword evidence="3" id="KW-1185">Reference proteome</keyword>
<sequence length="162" mass="18025">MRVLFWVVFIGLCINTGALLLSTLVSLFTSSASRLPGGLDLSALYQYDTRLYIPYVSLVIALSALKAYMAYLMIKIVTRFDLDRPFNTEVALLVTRIGHVALEAAVLALLITSYGKWVQHRGVELQPLDGTGEWLFLAGVIFTIAHVFRRGVEFQAENDLTV</sequence>
<dbReference type="Proteomes" id="UP001501153">
    <property type="component" value="Unassembled WGS sequence"/>
</dbReference>
<evidence type="ECO:0008006" key="4">
    <source>
        <dbReference type="Google" id="ProtNLM"/>
    </source>
</evidence>
<name>A0ABP8INE3_9BACT</name>
<organism evidence="2 3">
    <name type="scientific">Hymenobacter saemangeumensis</name>
    <dbReference type="NCBI Taxonomy" id="1084522"/>
    <lineage>
        <taxon>Bacteria</taxon>
        <taxon>Pseudomonadati</taxon>
        <taxon>Bacteroidota</taxon>
        <taxon>Cytophagia</taxon>
        <taxon>Cytophagales</taxon>
        <taxon>Hymenobacteraceae</taxon>
        <taxon>Hymenobacter</taxon>
    </lineage>
</organism>
<dbReference type="InterPro" id="IPR021354">
    <property type="entry name" value="DUF2975"/>
</dbReference>
<proteinExistence type="predicted"/>
<gene>
    <name evidence="2" type="ORF">GCM10023185_33520</name>
</gene>
<feature type="transmembrane region" description="Helical" evidence="1">
    <location>
        <begin position="56"/>
        <end position="78"/>
    </location>
</feature>
<keyword evidence="1" id="KW-0472">Membrane</keyword>
<evidence type="ECO:0000256" key="1">
    <source>
        <dbReference type="SAM" id="Phobius"/>
    </source>
</evidence>
<dbReference type="RefSeq" id="WP_345237259.1">
    <property type="nucleotide sequence ID" value="NZ_BAABGZ010000071.1"/>
</dbReference>